<proteinExistence type="predicted"/>
<dbReference type="Gene3D" id="1.20.120.450">
    <property type="entry name" value="dinb family like domain"/>
    <property type="match status" value="1"/>
</dbReference>
<dbReference type="PANTHER" id="PTHR36922">
    <property type="entry name" value="BLL2446 PROTEIN"/>
    <property type="match status" value="1"/>
</dbReference>
<dbReference type="InterPro" id="IPR018531">
    <property type="entry name" value="DUF1993"/>
</dbReference>
<accession>A0A1Z4JDY2</accession>
<dbReference type="Pfam" id="PF09351">
    <property type="entry name" value="DUF1993"/>
    <property type="match status" value="1"/>
</dbReference>
<dbReference type="AlphaFoldDB" id="A0A1Z4JDY2"/>
<dbReference type="EMBL" id="AP018203">
    <property type="protein sequence ID" value="BAY54863.1"/>
    <property type="molecule type" value="Genomic_DNA"/>
</dbReference>
<protein>
    <recommendedName>
        <fullName evidence="3">DUF1993 domain-containing protein</fullName>
    </recommendedName>
</protein>
<name>A0A1Z4JDY2_LEPBY</name>
<evidence type="ECO:0008006" key="3">
    <source>
        <dbReference type="Google" id="ProtNLM"/>
    </source>
</evidence>
<dbReference type="InterPro" id="IPR034660">
    <property type="entry name" value="DinB/YfiT-like"/>
</dbReference>
<dbReference type="Proteomes" id="UP000217895">
    <property type="component" value="Chromosome"/>
</dbReference>
<keyword evidence="2" id="KW-1185">Reference proteome</keyword>
<sequence>MQRQNIDLIQNLFQSRLATLEHLLKTAQAHFCDDESFLQQRIAADMFPFGTQIAFTCNQPRNFALWCDGKSADNLDPNVTSLAQAYELIANTNELLLSINVEDIKLDEMTRIYDKNLYIELSGSAYVNEFLIPNFYFHLVTAYDILRMAGVPLGKRDYMIHLVPFIKQAEA</sequence>
<dbReference type="SUPFAM" id="SSF109854">
    <property type="entry name" value="DinB/YfiT-like putative metalloenzymes"/>
    <property type="match status" value="1"/>
</dbReference>
<organism evidence="1 2">
    <name type="scientific">Leptolyngbya boryana NIES-2135</name>
    <dbReference type="NCBI Taxonomy" id="1973484"/>
    <lineage>
        <taxon>Bacteria</taxon>
        <taxon>Bacillati</taxon>
        <taxon>Cyanobacteriota</taxon>
        <taxon>Cyanophyceae</taxon>
        <taxon>Leptolyngbyales</taxon>
        <taxon>Leptolyngbyaceae</taxon>
        <taxon>Leptolyngbya group</taxon>
        <taxon>Leptolyngbya</taxon>
    </lineage>
</organism>
<reference evidence="1 2" key="1">
    <citation type="submission" date="2017-06" db="EMBL/GenBank/DDBJ databases">
        <title>Genome sequencing of cyanobaciteial culture collection at National Institute for Environmental Studies (NIES).</title>
        <authorList>
            <person name="Hirose Y."/>
            <person name="Shimura Y."/>
            <person name="Fujisawa T."/>
            <person name="Nakamura Y."/>
            <person name="Kawachi M."/>
        </authorList>
    </citation>
    <scope>NUCLEOTIDE SEQUENCE [LARGE SCALE GENOMIC DNA]</scope>
    <source>
        <strain evidence="1 2">NIES-2135</strain>
    </source>
</reference>
<evidence type="ECO:0000313" key="1">
    <source>
        <dbReference type="EMBL" id="BAY54863.1"/>
    </source>
</evidence>
<dbReference type="PANTHER" id="PTHR36922:SF1">
    <property type="entry name" value="DUF1993 DOMAIN-CONTAINING PROTEIN"/>
    <property type="match status" value="1"/>
</dbReference>
<gene>
    <name evidence="1" type="ORF">NIES2135_16810</name>
</gene>
<evidence type="ECO:0000313" key="2">
    <source>
        <dbReference type="Proteomes" id="UP000217895"/>
    </source>
</evidence>